<accession>A0AAN7MAB8</accession>
<evidence type="ECO:0000313" key="3">
    <source>
        <dbReference type="Proteomes" id="UP001346149"/>
    </source>
</evidence>
<evidence type="ECO:0000313" key="2">
    <source>
        <dbReference type="EMBL" id="KAK4800606.1"/>
    </source>
</evidence>
<dbReference type="EMBL" id="JAXQNO010000003">
    <property type="protein sequence ID" value="KAK4800606.1"/>
    <property type="molecule type" value="Genomic_DNA"/>
</dbReference>
<gene>
    <name evidence="2" type="ORF">SAY86_021093</name>
</gene>
<dbReference type="PANTHER" id="PTHR12654">
    <property type="entry name" value="BILE ACID BETA-GLUCOSIDASE-RELATED"/>
    <property type="match status" value="1"/>
</dbReference>
<reference evidence="2 3" key="1">
    <citation type="journal article" date="2023" name="Hortic Res">
        <title>Pangenome of water caltrop reveals structural variations and asymmetric subgenome divergence after allopolyploidization.</title>
        <authorList>
            <person name="Zhang X."/>
            <person name="Chen Y."/>
            <person name="Wang L."/>
            <person name="Yuan Y."/>
            <person name="Fang M."/>
            <person name="Shi L."/>
            <person name="Lu R."/>
            <person name="Comes H.P."/>
            <person name="Ma Y."/>
            <person name="Chen Y."/>
            <person name="Huang G."/>
            <person name="Zhou Y."/>
            <person name="Zheng Z."/>
            <person name="Qiu Y."/>
        </authorList>
    </citation>
    <scope>NUCLEOTIDE SEQUENCE [LARGE SCALE GENOMIC DNA]</scope>
    <source>
        <strain evidence="2">F231</strain>
    </source>
</reference>
<dbReference type="Pfam" id="PF04685">
    <property type="entry name" value="DUF608"/>
    <property type="match status" value="1"/>
</dbReference>
<protein>
    <recommendedName>
        <fullName evidence="1">Glycosyl-hydrolase family 116 catalytic region domain-containing protein</fullName>
    </recommendedName>
</protein>
<evidence type="ECO:0000259" key="1">
    <source>
        <dbReference type="Pfam" id="PF04685"/>
    </source>
</evidence>
<keyword evidence="3" id="KW-1185">Reference proteome</keyword>
<dbReference type="GO" id="GO:0008422">
    <property type="term" value="F:beta-glucosidase activity"/>
    <property type="evidence" value="ECO:0007669"/>
    <property type="project" value="TreeGrafter"/>
</dbReference>
<proteinExistence type="predicted"/>
<name>A0AAN7MAB8_TRANT</name>
<sequence length="266" mass="30429">MENGCKENGKRMGKRDRALILQDARSGISDSLSSSLKVHARNPPPLTCLKLQEKLHMGALVELTGENFGLPTIPWNVGGTSYFSISILCKFLLHTKMARNFLLCYAQSAPWLQNGLPPKQNLGANGSKRVAVDDTATLIIEIWHQGWSISTFQLHQILLLERICSRKEKKMLAQFLYFEGIEYLMWNTYDVHFYSSFALVMLFPNIELSNRRDFAAANPDMMKIMCDGKWIPGEFLGAVPHKIGLNDPWFEINAYDLFNSDRWKYF</sequence>
<organism evidence="2 3">
    <name type="scientific">Trapa natans</name>
    <name type="common">Water chestnut</name>
    <dbReference type="NCBI Taxonomy" id="22666"/>
    <lineage>
        <taxon>Eukaryota</taxon>
        <taxon>Viridiplantae</taxon>
        <taxon>Streptophyta</taxon>
        <taxon>Embryophyta</taxon>
        <taxon>Tracheophyta</taxon>
        <taxon>Spermatophyta</taxon>
        <taxon>Magnoliopsida</taxon>
        <taxon>eudicotyledons</taxon>
        <taxon>Gunneridae</taxon>
        <taxon>Pentapetalae</taxon>
        <taxon>rosids</taxon>
        <taxon>malvids</taxon>
        <taxon>Myrtales</taxon>
        <taxon>Lythraceae</taxon>
        <taxon>Trapa</taxon>
    </lineage>
</organism>
<dbReference type="InterPro" id="IPR006775">
    <property type="entry name" value="GH116_catalytic"/>
</dbReference>
<feature type="domain" description="Glycosyl-hydrolase family 116 catalytic region" evidence="1">
    <location>
        <begin position="174"/>
        <end position="264"/>
    </location>
</feature>
<dbReference type="Proteomes" id="UP001346149">
    <property type="component" value="Unassembled WGS sequence"/>
</dbReference>
<dbReference type="PANTHER" id="PTHR12654:SF25">
    <property type="entry name" value="NON-LYSOSOMAL GLUCOSYLCERAMIDASE"/>
    <property type="match status" value="1"/>
</dbReference>
<dbReference type="AlphaFoldDB" id="A0AAN7MAB8"/>
<comment type="caution">
    <text evidence="2">The sequence shown here is derived from an EMBL/GenBank/DDBJ whole genome shotgun (WGS) entry which is preliminary data.</text>
</comment>
<dbReference type="InterPro" id="IPR052566">
    <property type="entry name" value="Non-lysos_glucosylceramidase"/>
</dbReference>